<dbReference type="Gene3D" id="2.30.33.40">
    <property type="entry name" value="GroES chaperonin"/>
    <property type="match status" value="1"/>
</dbReference>
<comment type="caution">
    <text evidence="4">The sequence shown here is derived from an EMBL/GenBank/DDBJ whole genome shotgun (WGS) entry which is preliminary data.</text>
</comment>
<dbReference type="EMBL" id="VIAE01000001">
    <property type="protein sequence ID" value="TVY12420.1"/>
    <property type="molecule type" value="Genomic_DNA"/>
</dbReference>
<dbReference type="RefSeq" id="WP_144658191.1">
    <property type="nucleotide sequence ID" value="NZ_VIAE01000001.1"/>
</dbReference>
<gene>
    <name evidence="4" type="primary">groES</name>
    <name evidence="4" type="ORF">MDPP_0036</name>
</gene>
<dbReference type="Pfam" id="PF00166">
    <property type="entry name" value="Cpn10"/>
    <property type="match status" value="1"/>
</dbReference>
<keyword evidence="2 3" id="KW-0143">Chaperone</keyword>
<dbReference type="InterPro" id="IPR020818">
    <property type="entry name" value="Chaperonin_GroES"/>
</dbReference>
<dbReference type="SMART" id="SM00883">
    <property type="entry name" value="Cpn10"/>
    <property type="match status" value="1"/>
</dbReference>
<comment type="function">
    <text evidence="3">Together with the chaperonin GroEL, plays an essential role in assisting protein folding. The GroEL-GroES system forms a nano-cage that allows encapsulation of the non-native substrate proteins and provides a physical environment optimized to promote and accelerate protein folding. GroES binds to the apical surface of the GroEL ring, thereby capping the opening of the GroEL channel.</text>
</comment>
<keyword evidence="5" id="KW-1185">Reference proteome</keyword>
<dbReference type="GO" id="GO:0051082">
    <property type="term" value="F:unfolded protein binding"/>
    <property type="evidence" value="ECO:0007669"/>
    <property type="project" value="TreeGrafter"/>
</dbReference>
<evidence type="ECO:0000256" key="1">
    <source>
        <dbReference type="ARBA" id="ARBA00006975"/>
    </source>
</evidence>
<protein>
    <recommendedName>
        <fullName evidence="3">10 kDa chaperonin</fullName>
    </recommendedName>
</protein>
<sequence>MKIKPLNGNIVLKYKEEENTTKEGIILNLDSQKQDSVGVVVCFDSEDDKIKKSGIKLNDNVIYKNYSGTKSKIEGQEYLIVKFEDILAILNHSN</sequence>
<reference evidence="4 5" key="1">
    <citation type="submission" date="2019-06" db="EMBL/GenBank/DDBJ databases">
        <title>Draft Genome Sequence of Candidatus Phytoplasma pini-Related Strain MDPP: A Resource for Comparative Genomics of Gymnosperm-infecting Phytoplasmas.</title>
        <authorList>
            <person name="Cai W."/>
            <person name="Costanzo S."/>
            <person name="Shao J."/>
            <person name="Zhao Y."/>
            <person name="Davis R."/>
        </authorList>
    </citation>
    <scope>NUCLEOTIDE SEQUENCE [LARGE SCALE GENOMIC DNA]</scope>
    <source>
        <strain evidence="4 5">MDPP</strain>
    </source>
</reference>
<evidence type="ECO:0000256" key="3">
    <source>
        <dbReference type="RuleBase" id="RU000535"/>
    </source>
</evidence>
<dbReference type="GO" id="GO:0051087">
    <property type="term" value="F:protein-folding chaperone binding"/>
    <property type="evidence" value="ECO:0007669"/>
    <property type="project" value="TreeGrafter"/>
</dbReference>
<evidence type="ECO:0000313" key="4">
    <source>
        <dbReference type="EMBL" id="TVY12420.1"/>
    </source>
</evidence>
<dbReference type="Proteomes" id="UP000320078">
    <property type="component" value="Unassembled WGS sequence"/>
</dbReference>
<organism evidence="4 5">
    <name type="scientific">Candidatus Phytoplasma pini</name>
    <dbReference type="NCBI Taxonomy" id="267362"/>
    <lineage>
        <taxon>Bacteria</taxon>
        <taxon>Bacillati</taxon>
        <taxon>Mycoplasmatota</taxon>
        <taxon>Mollicutes</taxon>
        <taxon>Acholeplasmatales</taxon>
        <taxon>Acholeplasmataceae</taxon>
        <taxon>Candidatus Phytoplasma</taxon>
    </lineage>
</organism>
<comment type="similarity">
    <text evidence="1 3">Belongs to the GroES chaperonin family.</text>
</comment>
<accession>A0A559KJW4</accession>
<dbReference type="GO" id="GO:0046872">
    <property type="term" value="F:metal ion binding"/>
    <property type="evidence" value="ECO:0007669"/>
    <property type="project" value="TreeGrafter"/>
</dbReference>
<dbReference type="InterPro" id="IPR037124">
    <property type="entry name" value="Chaperonin_GroES_sf"/>
</dbReference>
<evidence type="ECO:0000256" key="2">
    <source>
        <dbReference type="ARBA" id="ARBA00023186"/>
    </source>
</evidence>
<dbReference type="InterPro" id="IPR011032">
    <property type="entry name" value="GroES-like_sf"/>
</dbReference>
<dbReference type="PRINTS" id="PR00297">
    <property type="entry name" value="CHAPERONIN10"/>
</dbReference>
<dbReference type="CDD" id="cd00320">
    <property type="entry name" value="cpn10"/>
    <property type="match status" value="1"/>
</dbReference>
<dbReference type="OrthoDB" id="9806791at2"/>
<dbReference type="PANTHER" id="PTHR10772:SF63">
    <property type="entry name" value="20 KDA CHAPERONIN, CHLOROPLASTIC"/>
    <property type="match status" value="1"/>
</dbReference>
<proteinExistence type="inferred from homology"/>
<dbReference type="GO" id="GO:0005524">
    <property type="term" value="F:ATP binding"/>
    <property type="evidence" value="ECO:0007669"/>
    <property type="project" value="InterPro"/>
</dbReference>
<dbReference type="SUPFAM" id="SSF50129">
    <property type="entry name" value="GroES-like"/>
    <property type="match status" value="1"/>
</dbReference>
<evidence type="ECO:0000313" key="5">
    <source>
        <dbReference type="Proteomes" id="UP000320078"/>
    </source>
</evidence>
<dbReference type="GO" id="GO:0044183">
    <property type="term" value="F:protein folding chaperone"/>
    <property type="evidence" value="ECO:0007669"/>
    <property type="project" value="InterPro"/>
</dbReference>
<dbReference type="AlphaFoldDB" id="A0A559KJW4"/>
<dbReference type="PANTHER" id="PTHR10772">
    <property type="entry name" value="10 KDA HEAT SHOCK PROTEIN"/>
    <property type="match status" value="1"/>
</dbReference>
<comment type="subunit">
    <text evidence="3">Heptamer of 7 subunits arranged in a ring.</text>
</comment>
<name>A0A559KJW4_9MOLU</name>